<gene>
    <name evidence="2" type="primary">dsrH</name>
    <name evidence="2" type="ORF">CW360_08605</name>
    <name evidence="1" type="ORF">GCM10007363_11760</name>
</gene>
<dbReference type="EMBL" id="BMDE01000003">
    <property type="protein sequence ID" value="GGH91567.1"/>
    <property type="molecule type" value="Genomic_DNA"/>
</dbReference>
<evidence type="ECO:0000313" key="1">
    <source>
        <dbReference type="EMBL" id="GGH91567.1"/>
    </source>
</evidence>
<dbReference type="GO" id="GO:0016740">
    <property type="term" value="F:transferase activity"/>
    <property type="evidence" value="ECO:0007669"/>
    <property type="project" value="UniProtKB-KW"/>
</dbReference>
<dbReference type="GO" id="GO:1990228">
    <property type="term" value="C:sulfurtransferase complex"/>
    <property type="evidence" value="ECO:0007669"/>
    <property type="project" value="TreeGrafter"/>
</dbReference>
<evidence type="ECO:0000313" key="4">
    <source>
        <dbReference type="Proteomes" id="UP000655550"/>
    </source>
</evidence>
<dbReference type="Gene3D" id="3.40.1260.10">
    <property type="entry name" value="DsrEFH-like"/>
    <property type="match status" value="1"/>
</dbReference>
<reference evidence="2" key="2">
    <citation type="submission" date="2017-12" db="EMBL/GenBank/DDBJ databases">
        <authorList>
            <person name="Hurst M.R.H."/>
        </authorList>
    </citation>
    <scope>NUCLEOTIDE SEQUENCE [LARGE SCALE GENOMIC DNA]</scope>
    <source>
        <strain evidence="2">ZYSR67-Z</strain>
    </source>
</reference>
<dbReference type="Proteomes" id="UP000242861">
    <property type="component" value="Unassembled WGS sequence"/>
</dbReference>
<dbReference type="PANTHER" id="PTHR37526">
    <property type="entry name" value="PROTEIN TUSB"/>
    <property type="match status" value="1"/>
</dbReference>
<accession>A0A2I0CQV6</accession>
<evidence type="ECO:0000313" key="2">
    <source>
        <dbReference type="EMBL" id="PKF71499.1"/>
    </source>
</evidence>
<dbReference type="SUPFAM" id="SSF75169">
    <property type="entry name" value="DsrEFH-like"/>
    <property type="match status" value="1"/>
</dbReference>
<keyword evidence="4" id="KW-1185">Reference proteome</keyword>
<dbReference type="InterPro" id="IPR007215">
    <property type="entry name" value="Sulphur_relay_TusB/DsrH"/>
</dbReference>
<keyword evidence="2" id="KW-0808">Transferase</keyword>
<proteinExistence type="predicted"/>
<dbReference type="PANTHER" id="PTHR37526:SF1">
    <property type="entry name" value="PROTEIN TUSB"/>
    <property type="match status" value="1"/>
</dbReference>
<dbReference type="NCBIfam" id="TIGR03011">
    <property type="entry name" value="sulf_tusB_dsrH"/>
    <property type="match status" value="1"/>
</dbReference>
<reference evidence="1" key="5">
    <citation type="submission" date="2024-05" db="EMBL/GenBank/DDBJ databases">
        <authorList>
            <person name="Sun Q."/>
            <person name="Sedlacek I."/>
        </authorList>
    </citation>
    <scope>NUCLEOTIDE SEQUENCE</scope>
    <source>
        <strain evidence="1">CCM 8778</strain>
    </source>
</reference>
<reference evidence="4" key="4">
    <citation type="journal article" date="2019" name="Int. J. Syst. Evol. Microbiol.">
        <title>The Global Catalogue of Microorganisms (GCM) 10K type strain sequencing project: providing services to taxonomists for standard genome sequencing and annotation.</title>
        <authorList>
            <consortium name="The Broad Institute Genomics Platform"/>
            <consortium name="The Broad Institute Genome Sequencing Center for Infectious Disease"/>
            <person name="Wu L."/>
            <person name="Ma J."/>
        </authorList>
    </citation>
    <scope>NUCLEOTIDE SEQUENCE [LARGE SCALE GENOMIC DNA]</scope>
    <source>
        <strain evidence="4">CCM 8778</strain>
    </source>
</reference>
<dbReference type="EMBL" id="PIYS01000014">
    <property type="protein sequence ID" value="PKF71499.1"/>
    <property type="molecule type" value="Genomic_DNA"/>
</dbReference>
<evidence type="ECO:0000313" key="3">
    <source>
        <dbReference type="Proteomes" id="UP000242861"/>
    </source>
</evidence>
<dbReference type="Pfam" id="PF04077">
    <property type="entry name" value="DsrH"/>
    <property type="match status" value="1"/>
</dbReference>
<dbReference type="RefSeq" id="WP_093986593.1">
    <property type="nucleotide sequence ID" value="NZ_BMDE01000003.1"/>
</dbReference>
<dbReference type="Proteomes" id="UP000655550">
    <property type="component" value="Unassembled WGS sequence"/>
</dbReference>
<name>A0A2I0CQV6_9PSED</name>
<reference evidence="1" key="1">
    <citation type="journal article" date="2014" name="Int. J. Syst. Evol. Microbiol.">
        <title>Complete genome of a new Firmicutes species belonging to the dominant human colonic microbiota ('Ruminococcus bicirculans') reveals two chromosomes and a selective capacity to utilize plant glucans.</title>
        <authorList>
            <consortium name="NISC Comparative Sequencing Program"/>
            <person name="Wegmann U."/>
            <person name="Louis P."/>
            <person name="Goesmann A."/>
            <person name="Henrissat B."/>
            <person name="Duncan S.H."/>
            <person name="Flint H.J."/>
        </authorList>
    </citation>
    <scope>NUCLEOTIDE SEQUENCE</scope>
    <source>
        <strain evidence="1">CCM 8778</strain>
    </source>
</reference>
<comment type="caution">
    <text evidence="2">The sequence shown here is derived from an EMBL/GenBank/DDBJ whole genome shotgun (WGS) entry which is preliminary data.</text>
</comment>
<dbReference type="InterPro" id="IPR027396">
    <property type="entry name" value="DsrEFH-like"/>
</dbReference>
<reference evidence="3" key="3">
    <citation type="submission" date="2017-12" db="EMBL/GenBank/DDBJ databases">
        <authorList>
            <person name="Yu X.-Y."/>
        </authorList>
    </citation>
    <scope>NUCLEOTIDE SEQUENCE [LARGE SCALE GENOMIC DNA]</scope>
    <source>
        <strain evidence="3">ZYSR67-Z</strain>
    </source>
</reference>
<sequence length="100" mass="11058">MTTLHILSTSPFADQRLASCLRLLSPGDGLLLCGDAVYALNPDCAPRQALELMPEQIALYALQEDLDARGLHDWPARLQVVDYPAFVALTLDYARSNSWL</sequence>
<dbReference type="AlphaFoldDB" id="A0A2I0CQV6"/>
<protein>
    <submittedName>
        <fullName evidence="2">Sulfurtransferase complex subunit TusB</fullName>
    </submittedName>
</protein>
<organism evidence="2 3">
    <name type="scientific">Pseudomonas fluvialis</name>
    <dbReference type="NCBI Taxonomy" id="1793966"/>
    <lineage>
        <taxon>Bacteria</taxon>
        <taxon>Pseudomonadati</taxon>
        <taxon>Pseudomonadota</taxon>
        <taxon>Gammaproteobacteria</taxon>
        <taxon>Pseudomonadales</taxon>
        <taxon>Pseudomonadaceae</taxon>
        <taxon>Pseudomonas</taxon>
    </lineage>
</organism>
<dbReference type="GO" id="GO:0002143">
    <property type="term" value="P:tRNA wobble position uridine thiolation"/>
    <property type="evidence" value="ECO:0007669"/>
    <property type="project" value="InterPro"/>
</dbReference>